<comment type="similarity">
    <text evidence="1 12">Belongs to the tRNA(His) guanylyltransferase family.</text>
</comment>
<evidence type="ECO:0000256" key="12">
    <source>
        <dbReference type="PIRNR" id="PIRNR028980"/>
    </source>
</evidence>
<dbReference type="STRING" id="53468.A0A3P6G6G3"/>
<evidence type="ECO:0000313" key="18">
    <source>
        <dbReference type="Proteomes" id="UP000267029"/>
    </source>
</evidence>
<dbReference type="GO" id="GO:0000287">
    <property type="term" value="F:magnesium ion binding"/>
    <property type="evidence" value="ECO:0007669"/>
    <property type="project" value="UniProtKB-UniRule"/>
</dbReference>
<dbReference type="EC" id="2.7.7.79" evidence="12"/>
<dbReference type="GO" id="GO:0005525">
    <property type="term" value="F:GTP binding"/>
    <property type="evidence" value="ECO:0007669"/>
    <property type="project" value="UniProtKB-UniRule"/>
</dbReference>
<accession>A0A3P6G6G3</accession>
<proteinExistence type="inferred from homology"/>
<feature type="binding site" evidence="13">
    <location>
        <begin position="107"/>
        <end position="108"/>
    </location>
    <ligand>
        <name>GTP</name>
        <dbReference type="ChEBI" id="CHEBI:37565"/>
    </ligand>
</feature>
<evidence type="ECO:0000256" key="10">
    <source>
        <dbReference type="ARBA" id="ARBA00058346"/>
    </source>
</evidence>
<evidence type="ECO:0000256" key="8">
    <source>
        <dbReference type="ARBA" id="ARBA00023134"/>
    </source>
</evidence>
<reference evidence="17 18" key="1">
    <citation type="submission" date="2018-10" db="EMBL/GenBank/DDBJ databases">
        <authorList>
            <consortium name="Pathogen Informatics"/>
        </authorList>
    </citation>
    <scope>NUCLEOTIDE SEQUENCE [LARGE SCALE GENOMIC DNA]</scope>
</reference>
<dbReference type="PIRSF" id="PIRSF028980">
    <property type="entry name" value="tRNAHis_guanylyltransferase"/>
    <property type="match status" value="1"/>
</dbReference>
<feature type="domain" description="tRNAHis guanylyltransferase catalytic" evidence="15">
    <location>
        <begin position="38"/>
        <end position="167"/>
    </location>
</feature>
<dbReference type="InterPro" id="IPR025845">
    <property type="entry name" value="Thg1_C_dom"/>
</dbReference>
<evidence type="ECO:0000256" key="3">
    <source>
        <dbReference type="ARBA" id="ARBA00022694"/>
    </source>
</evidence>
<dbReference type="Pfam" id="PF14413">
    <property type="entry name" value="Thg1C"/>
    <property type="match status" value="1"/>
</dbReference>
<dbReference type="Gene3D" id="3.30.70.3000">
    <property type="match status" value="1"/>
</dbReference>
<feature type="binding site" evidence="14">
    <location>
        <position position="61"/>
    </location>
    <ligand>
        <name>Mg(2+)</name>
        <dbReference type="ChEBI" id="CHEBI:18420"/>
        <label>1</label>
        <note>catalytic</note>
    </ligand>
</feature>
<evidence type="ECO:0000256" key="2">
    <source>
        <dbReference type="ARBA" id="ARBA00022679"/>
    </source>
</evidence>
<keyword evidence="7 12" id="KW-0460">Magnesium</keyword>
<keyword evidence="5 12" id="KW-0479">Metal-binding</keyword>
<dbReference type="GO" id="GO:0006400">
    <property type="term" value="P:tRNA modification"/>
    <property type="evidence" value="ECO:0007669"/>
    <property type="project" value="UniProtKB-UniRule"/>
</dbReference>
<organism evidence="17 18">
    <name type="scientific">Mesocestoides corti</name>
    <name type="common">Flatworm</name>
    <dbReference type="NCBI Taxonomy" id="53468"/>
    <lineage>
        <taxon>Eukaryota</taxon>
        <taxon>Metazoa</taxon>
        <taxon>Spiralia</taxon>
        <taxon>Lophotrochozoa</taxon>
        <taxon>Platyhelminthes</taxon>
        <taxon>Cestoda</taxon>
        <taxon>Eucestoda</taxon>
        <taxon>Cyclophyllidea</taxon>
        <taxon>Mesocestoididae</taxon>
        <taxon>Mesocestoides</taxon>
    </lineage>
</organism>
<evidence type="ECO:0000259" key="15">
    <source>
        <dbReference type="Pfam" id="PF04446"/>
    </source>
</evidence>
<dbReference type="Proteomes" id="UP000267029">
    <property type="component" value="Unassembled WGS sequence"/>
</dbReference>
<evidence type="ECO:0000256" key="7">
    <source>
        <dbReference type="ARBA" id="ARBA00022842"/>
    </source>
</evidence>
<feature type="binding site" evidence="14">
    <location>
        <position position="62"/>
    </location>
    <ligand>
        <name>Mg(2+)</name>
        <dbReference type="ChEBI" id="CHEBI:18420"/>
        <label>1</label>
        <note>catalytic</note>
    </ligand>
</feature>
<keyword evidence="2 12" id="KW-0808">Transferase</keyword>
<dbReference type="Pfam" id="PF04446">
    <property type="entry name" value="Thg1"/>
    <property type="match status" value="1"/>
</dbReference>
<evidence type="ECO:0000256" key="1">
    <source>
        <dbReference type="ARBA" id="ARBA00010113"/>
    </source>
</evidence>
<keyword evidence="8 12" id="KW-0342">GTP-binding</keyword>
<gene>
    <name evidence="17" type="ORF">MCOS_LOCUS470</name>
</gene>
<feature type="binding site" evidence="13">
    <location>
        <begin position="61"/>
        <end position="66"/>
    </location>
    <ligand>
        <name>GTP</name>
        <dbReference type="ChEBI" id="CHEBI:37565"/>
    </ligand>
</feature>
<protein>
    <recommendedName>
        <fullName evidence="12">tRNA(His) guanylyltransferase</fullName>
        <ecNumber evidence="12">2.7.7.79</ecNumber>
    </recommendedName>
    <alternativeName>
        <fullName evidence="12">tRNA-histidine guanylyltransferase</fullName>
    </alternativeName>
</protein>
<evidence type="ECO:0000256" key="14">
    <source>
        <dbReference type="PIRSR" id="PIRSR028980-2"/>
    </source>
</evidence>
<dbReference type="OrthoDB" id="62560at2759"/>
<evidence type="ECO:0000313" key="17">
    <source>
        <dbReference type="EMBL" id="VDD74467.1"/>
    </source>
</evidence>
<keyword evidence="6 12" id="KW-0547">Nucleotide-binding</keyword>
<evidence type="ECO:0000256" key="4">
    <source>
        <dbReference type="ARBA" id="ARBA00022695"/>
    </source>
</evidence>
<keyword evidence="4 12" id="KW-0548">Nucleotidyltransferase</keyword>
<feature type="domain" description="Thg1 C-terminal" evidence="16">
    <location>
        <begin position="170"/>
        <end position="213"/>
    </location>
</feature>
<dbReference type="InterPro" id="IPR038469">
    <property type="entry name" value="tRNAHis_GuaTrfase_Thg1_sf"/>
</dbReference>
<evidence type="ECO:0000256" key="6">
    <source>
        <dbReference type="ARBA" id="ARBA00022741"/>
    </source>
</evidence>
<evidence type="ECO:0000256" key="5">
    <source>
        <dbReference type="ARBA" id="ARBA00022723"/>
    </source>
</evidence>
<comment type="catalytic activity">
    <reaction evidence="9 12">
        <text>a 5'-end ribonucleotide-tRNA(His) + GTP + ATP + H2O = a 5'-end phospho-guanosine-ribonucleotide-tRNA(His) + AMP + 2 diphosphate + H(+)</text>
        <dbReference type="Rhea" id="RHEA:54564"/>
        <dbReference type="Rhea" id="RHEA-COMP:14193"/>
        <dbReference type="Rhea" id="RHEA-COMP:14917"/>
        <dbReference type="ChEBI" id="CHEBI:15377"/>
        <dbReference type="ChEBI" id="CHEBI:15378"/>
        <dbReference type="ChEBI" id="CHEBI:30616"/>
        <dbReference type="ChEBI" id="CHEBI:33019"/>
        <dbReference type="ChEBI" id="CHEBI:37565"/>
        <dbReference type="ChEBI" id="CHEBI:138282"/>
        <dbReference type="ChEBI" id="CHEBI:141847"/>
        <dbReference type="ChEBI" id="CHEBI:456215"/>
        <dbReference type="EC" id="2.7.7.79"/>
    </reaction>
</comment>
<comment type="cofactor">
    <cofactor evidence="14">
        <name>Mg(2+)</name>
        <dbReference type="ChEBI" id="CHEBI:18420"/>
    </cofactor>
    <text evidence="14">Binds 2 magnesium ions per subunit.</text>
</comment>
<dbReference type="InterPro" id="IPR024956">
    <property type="entry name" value="tRNAHis_GuaTrfase_cat"/>
</dbReference>
<dbReference type="GO" id="GO:0008193">
    <property type="term" value="F:tRNA guanylyltransferase activity"/>
    <property type="evidence" value="ECO:0007669"/>
    <property type="project" value="UniProtKB-UniRule"/>
</dbReference>
<dbReference type="FunFam" id="3.30.70.3000:FF:000001">
    <property type="entry name" value="tRNA(His) guanylyltransferase"/>
    <property type="match status" value="1"/>
</dbReference>
<comment type="function">
    <text evidence="10">Adds a GMP to the 5'-end of tRNA(His) after transcription and RNase P cleavage. This step is essential for proper recognition of the tRNA and for the fidelity of protein synthesis. Also functions as a guanyl-nucleotide exchange factor/GEF for the MFN1 and MFN2 mitofusins thereby regulating mitochondrial fusion. By regulating both mitochondrial dynamics and bioenergetic function, it contributes to cell survival following oxidative stress.</text>
</comment>
<dbReference type="InterPro" id="IPR007537">
    <property type="entry name" value="tRNAHis_GuaTrfase_Thg1"/>
</dbReference>
<feature type="binding site" evidence="14">
    <location>
        <position position="108"/>
    </location>
    <ligand>
        <name>Mg(2+)</name>
        <dbReference type="ChEBI" id="CHEBI:18420"/>
        <label>1</label>
        <note>catalytic</note>
    </ligand>
</feature>
<dbReference type="PANTHER" id="PTHR12729:SF6">
    <property type="entry name" value="TRNA(HIS) GUANYLYLTRANSFERASE-RELATED"/>
    <property type="match status" value="1"/>
</dbReference>
<feature type="binding site" evidence="14">
    <location>
        <position position="61"/>
    </location>
    <ligand>
        <name>Mg(2+)</name>
        <dbReference type="ChEBI" id="CHEBI:18420"/>
        <label>2</label>
        <note>catalytic</note>
    </ligand>
</feature>
<evidence type="ECO:0000259" key="16">
    <source>
        <dbReference type="Pfam" id="PF14413"/>
    </source>
</evidence>
<sequence length="240" mass="28279">MSYFGLFRFSLTTQSPFFQRPRRLSQTSILQKMANSIYTYVRDFEADSPCLPNTWIVVRLDGQTFHKFAEKHNFVKPNDERALRLASEAAKRVMRQHLDIVLAYGQSDEFSFVFRRSTECFNRRPSKLLTTVASLFASAYVFEWPNFMEGTKLLYPPAFDGRVVLYPTDKNLRDYLSWRQVDCHINNLYNTCFWNLVQRGGLTTAEAEERMRAKKIAIEERNCDIIKDDFWEENPHLLDP</sequence>
<dbReference type="EMBL" id="UXSR01000041">
    <property type="protein sequence ID" value="VDD74467.1"/>
    <property type="molecule type" value="Genomic_DNA"/>
</dbReference>
<keyword evidence="18" id="KW-1185">Reference proteome</keyword>
<comment type="subunit">
    <text evidence="11">Homotetramer. Interacts with MFN1 and MFN2; functions as a guanyl-nucleotide exchange factor/GEF for MFN2 and also probably MFN1.</text>
</comment>
<dbReference type="AlphaFoldDB" id="A0A3P6G6G3"/>
<dbReference type="PANTHER" id="PTHR12729">
    <property type="entry name" value="TRNA(HIS) GUANYLYLTRANSFERASE-RELATED"/>
    <property type="match status" value="1"/>
</dbReference>
<keyword evidence="3 12" id="KW-0819">tRNA processing</keyword>
<evidence type="ECO:0000256" key="9">
    <source>
        <dbReference type="ARBA" id="ARBA00047281"/>
    </source>
</evidence>
<evidence type="ECO:0000256" key="11">
    <source>
        <dbReference type="ARBA" id="ARBA00065710"/>
    </source>
</evidence>
<name>A0A3P6G6G3_MESCO</name>
<evidence type="ECO:0000256" key="13">
    <source>
        <dbReference type="PIRSR" id="PIRSR028980-1"/>
    </source>
</evidence>
<feature type="binding site" evidence="14">
    <location>
        <position position="108"/>
    </location>
    <ligand>
        <name>Mg(2+)</name>
        <dbReference type="ChEBI" id="CHEBI:18420"/>
        <label>2</label>
        <note>catalytic</note>
    </ligand>
</feature>